<feature type="repeat" description="ANK" evidence="3">
    <location>
        <begin position="181"/>
        <end position="213"/>
    </location>
</feature>
<dbReference type="SUPFAM" id="SSF48403">
    <property type="entry name" value="Ankyrin repeat"/>
    <property type="match status" value="1"/>
</dbReference>
<feature type="repeat" description="ANK" evidence="3">
    <location>
        <begin position="12"/>
        <end position="44"/>
    </location>
</feature>
<feature type="repeat" description="ANK" evidence="3">
    <location>
        <begin position="108"/>
        <end position="140"/>
    </location>
</feature>
<proteinExistence type="predicted"/>
<dbReference type="InterPro" id="IPR036770">
    <property type="entry name" value="Ankyrin_rpt-contain_sf"/>
</dbReference>
<evidence type="ECO:0000256" key="2">
    <source>
        <dbReference type="ARBA" id="ARBA00023043"/>
    </source>
</evidence>
<keyword evidence="2 3" id="KW-0040">ANK repeat</keyword>
<evidence type="ECO:0000256" key="3">
    <source>
        <dbReference type="PROSITE-ProRule" id="PRU00023"/>
    </source>
</evidence>
<dbReference type="GeneID" id="14916814"/>
<evidence type="ECO:0000256" key="4">
    <source>
        <dbReference type="SAM" id="MobiDB-lite"/>
    </source>
</evidence>
<dbReference type="AlphaFoldDB" id="L8GT21"/>
<dbReference type="GO" id="GO:0004842">
    <property type="term" value="F:ubiquitin-protein transferase activity"/>
    <property type="evidence" value="ECO:0007669"/>
    <property type="project" value="TreeGrafter"/>
</dbReference>
<evidence type="ECO:0000313" key="6">
    <source>
        <dbReference type="Proteomes" id="UP000011083"/>
    </source>
</evidence>
<dbReference type="OMA" id="ETACHSK"/>
<evidence type="ECO:0000256" key="1">
    <source>
        <dbReference type="ARBA" id="ARBA00022737"/>
    </source>
</evidence>
<dbReference type="PROSITE" id="PS50297">
    <property type="entry name" value="ANK_REP_REGION"/>
    <property type="match status" value="4"/>
</dbReference>
<dbReference type="OrthoDB" id="20052at2759"/>
<dbReference type="PANTHER" id="PTHR24171:SF8">
    <property type="entry name" value="BRCA1-ASSOCIATED RING DOMAIN PROTEIN 1"/>
    <property type="match status" value="1"/>
</dbReference>
<keyword evidence="1" id="KW-0677">Repeat</keyword>
<dbReference type="VEuPathDB" id="AmoebaDB:ACA1_177130"/>
<reference evidence="5 6" key="1">
    <citation type="journal article" date="2013" name="Genome Biol.">
        <title>Genome of Acanthamoeba castellanii highlights extensive lateral gene transfer and early evolution of tyrosine kinase signaling.</title>
        <authorList>
            <person name="Clarke M."/>
            <person name="Lohan A.J."/>
            <person name="Liu B."/>
            <person name="Lagkouvardos I."/>
            <person name="Roy S."/>
            <person name="Zafar N."/>
            <person name="Bertelli C."/>
            <person name="Schilde C."/>
            <person name="Kianianmomeni A."/>
            <person name="Burglin T.R."/>
            <person name="Frech C."/>
            <person name="Turcotte B."/>
            <person name="Kopec K.O."/>
            <person name="Synnott J.M."/>
            <person name="Choo C."/>
            <person name="Paponov I."/>
            <person name="Finkler A."/>
            <person name="Soon Heng Tan C."/>
            <person name="Hutchins A.P."/>
            <person name="Weinmeier T."/>
            <person name="Rattei T."/>
            <person name="Chu J.S."/>
            <person name="Gimenez G."/>
            <person name="Irimia M."/>
            <person name="Rigden D.J."/>
            <person name="Fitzpatrick D.A."/>
            <person name="Lorenzo-Morales J."/>
            <person name="Bateman A."/>
            <person name="Chiu C.H."/>
            <person name="Tang P."/>
            <person name="Hegemann P."/>
            <person name="Fromm H."/>
            <person name="Raoult D."/>
            <person name="Greub G."/>
            <person name="Miranda-Saavedra D."/>
            <person name="Chen N."/>
            <person name="Nash P."/>
            <person name="Ginger M.L."/>
            <person name="Horn M."/>
            <person name="Schaap P."/>
            <person name="Caler L."/>
            <person name="Loftus B."/>
        </authorList>
    </citation>
    <scope>NUCLEOTIDE SEQUENCE [LARGE SCALE GENOMIC DNA]</scope>
    <source>
        <strain evidence="5 6">Neff</strain>
    </source>
</reference>
<dbReference type="Gene3D" id="1.25.40.20">
    <property type="entry name" value="Ankyrin repeat-containing domain"/>
    <property type="match status" value="3"/>
</dbReference>
<dbReference type="Proteomes" id="UP000011083">
    <property type="component" value="Unassembled WGS sequence"/>
</dbReference>
<dbReference type="EMBL" id="KB008006">
    <property type="protein sequence ID" value="ELR16125.1"/>
    <property type="molecule type" value="Genomic_DNA"/>
</dbReference>
<gene>
    <name evidence="5" type="ORF">ACA1_177130</name>
</gene>
<dbReference type="Pfam" id="PF12796">
    <property type="entry name" value="Ank_2"/>
    <property type="match status" value="3"/>
</dbReference>
<dbReference type="SMART" id="SM00248">
    <property type="entry name" value="ANK"/>
    <property type="match status" value="8"/>
</dbReference>
<feature type="repeat" description="ANK" evidence="3">
    <location>
        <begin position="285"/>
        <end position="313"/>
    </location>
</feature>
<dbReference type="PRINTS" id="PR01415">
    <property type="entry name" value="ANKYRIN"/>
</dbReference>
<accession>L8GT21</accession>
<feature type="repeat" description="ANK" evidence="3">
    <location>
        <begin position="252"/>
        <end position="284"/>
    </location>
</feature>
<dbReference type="Pfam" id="PF00023">
    <property type="entry name" value="Ank"/>
    <property type="match status" value="1"/>
</dbReference>
<dbReference type="PROSITE" id="PS50088">
    <property type="entry name" value="ANK_REPEAT"/>
    <property type="match status" value="5"/>
</dbReference>
<dbReference type="KEGG" id="acan:ACA1_177130"/>
<feature type="compositionally biased region" description="Acidic residues" evidence="4">
    <location>
        <begin position="346"/>
        <end position="372"/>
    </location>
</feature>
<keyword evidence="6" id="KW-1185">Reference proteome</keyword>
<sequence>MMQEGGFNDPLLGATALRVAASRGHVHVIRYLLSQHSKLDVNAVDAKFTTAIYCAAKNGHVAAIRELASEGADVDTGIQPGHSGGCGGCACGLNLARLFGPNPRAKAKGSSPLWVAASRDEPEAIRTLVELGANVDKQASDGTSPFYIACKWNRLDAVKALLDPANTKLPDVNAPAGPEEYGASPLYVACDAGSEDVIEYLLANADRIRLNVDAGNQNGATPLYISWYEPGRVSQVEKLIAAGANLEARRKSGATPLLIAASYGQSEVVERLLAAGAQVNIVASDGSTPLSCAAAEGHQSVVARLLAAGADVNGGAPEKLAVREAQRGGHLGVVVDLLKAGAVAPPEEDEEDEDDGNSEDEEGEEDNEEDEGDYKALCW</sequence>
<organism evidence="5 6">
    <name type="scientific">Acanthamoeba castellanii (strain ATCC 30010 / Neff)</name>
    <dbReference type="NCBI Taxonomy" id="1257118"/>
    <lineage>
        <taxon>Eukaryota</taxon>
        <taxon>Amoebozoa</taxon>
        <taxon>Discosea</taxon>
        <taxon>Longamoebia</taxon>
        <taxon>Centramoebida</taxon>
        <taxon>Acanthamoebidae</taxon>
        <taxon>Acanthamoeba</taxon>
    </lineage>
</organism>
<dbReference type="GO" id="GO:0085020">
    <property type="term" value="P:protein K6-linked ubiquitination"/>
    <property type="evidence" value="ECO:0007669"/>
    <property type="project" value="TreeGrafter"/>
</dbReference>
<dbReference type="PANTHER" id="PTHR24171">
    <property type="entry name" value="ANKYRIN REPEAT DOMAIN-CONTAINING PROTEIN 39-RELATED"/>
    <property type="match status" value="1"/>
</dbReference>
<dbReference type="InterPro" id="IPR002110">
    <property type="entry name" value="Ankyrin_rpt"/>
</dbReference>
<protein>
    <submittedName>
        <fullName evidence="5">Ankyrin 2,3/unc44, putative</fullName>
    </submittedName>
</protein>
<dbReference type="STRING" id="1257118.L8GT21"/>
<evidence type="ECO:0000313" key="5">
    <source>
        <dbReference type="EMBL" id="ELR16125.1"/>
    </source>
</evidence>
<dbReference type="RefSeq" id="XP_004338138.1">
    <property type="nucleotide sequence ID" value="XM_004338090.1"/>
</dbReference>
<feature type="region of interest" description="Disordered" evidence="4">
    <location>
        <begin position="340"/>
        <end position="379"/>
    </location>
</feature>
<name>L8GT21_ACACF</name>